<feature type="region of interest" description="Disordered" evidence="1">
    <location>
        <begin position="195"/>
        <end position="219"/>
    </location>
</feature>
<dbReference type="OMA" id="WTHIQDD"/>
<gene>
    <name evidence="3" type="ORF">GLAREA_07774</name>
</gene>
<evidence type="ECO:0000313" key="4">
    <source>
        <dbReference type="Proteomes" id="UP000016922"/>
    </source>
</evidence>
<dbReference type="SUPFAM" id="SSF48065">
    <property type="entry name" value="DBL homology domain (DH-domain)"/>
    <property type="match status" value="1"/>
</dbReference>
<feature type="region of interest" description="Disordered" evidence="1">
    <location>
        <begin position="1"/>
        <end position="46"/>
    </location>
</feature>
<dbReference type="STRING" id="1116229.S3D497"/>
<evidence type="ECO:0000313" key="3">
    <source>
        <dbReference type="EMBL" id="EPE32640.1"/>
    </source>
</evidence>
<feature type="compositionally biased region" description="Basic residues" evidence="1">
    <location>
        <begin position="20"/>
        <end position="30"/>
    </location>
</feature>
<dbReference type="InterPro" id="IPR035899">
    <property type="entry name" value="DBL_dom_sf"/>
</dbReference>
<dbReference type="RefSeq" id="XP_008080652.1">
    <property type="nucleotide sequence ID" value="XM_008082461.1"/>
</dbReference>
<dbReference type="EMBL" id="KE145359">
    <property type="protein sequence ID" value="EPE32640.1"/>
    <property type="molecule type" value="Genomic_DNA"/>
</dbReference>
<dbReference type="PANTHER" id="PTHR12673:SF159">
    <property type="entry name" value="LD03170P"/>
    <property type="match status" value="1"/>
</dbReference>
<dbReference type="InterPro" id="IPR051092">
    <property type="entry name" value="FYVE_RhoGEF_PH"/>
</dbReference>
<dbReference type="PROSITE" id="PS50010">
    <property type="entry name" value="DH_2"/>
    <property type="match status" value="1"/>
</dbReference>
<dbReference type="Pfam" id="PF00621">
    <property type="entry name" value="RhoGEF"/>
    <property type="match status" value="1"/>
</dbReference>
<dbReference type="InterPro" id="IPR000219">
    <property type="entry name" value="DH_dom"/>
</dbReference>
<feature type="compositionally biased region" description="Basic and acidic residues" evidence="1">
    <location>
        <begin position="142"/>
        <end position="154"/>
    </location>
</feature>
<feature type="region of interest" description="Disordered" evidence="1">
    <location>
        <begin position="859"/>
        <end position="878"/>
    </location>
</feature>
<dbReference type="Proteomes" id="UP000016922">
    <property type="component" value="Unassembled WGS sequence"/>
</dbReference>
<proteinExistence type="predicted"/>
<organism evidence="3 4">
    <name type="scientific">Glarea lozoyensis (strain ATCC 20868 / MF5171)</name>
    <dbReference type="NCBI Taxonomy" id="1116229"/>
    <lineage>
        <taxon>Eukaryota</taxon>
        <taxon>Fungi</taxon>
        <taxon>Dikarya</taxon>
        <taxon>Ascomycota</taxon>
        <taxon>Pezizomycotina</taxon>
        <taxon>Leotiomycetes</taxon>
        <taxon>Helotiales</taxon>
        <taxon>Helotiaceae</taxon>
        <taxon>Glarea</taxon>
    </lineage>
</organism>
<name>S3D497_GLAL2</name>
<dbReference type="GO" id="GO:0005737">
    <property type="term" value="C:cytoplasm"/>
    <property type="evidence" value="ECO:0007669"/>
    <property type="project" value="TreeGrafter"/>
</dbReference>
<dbReference type="GeneID" id="19466826"/>
<feature type="region of interest" description="Disordered" evidence="1">
    <location>
        <begin position="765"/>
        <end position="812"/>
    </location>
</feature>
<evidence type="ECO:0000259" key="2">
    <source>
        <dbReference type="PROSITE" id="PS50010"/>
    </source>
</evidence>
<feature type="compositionally biased region" description="Polar residues" evidence="1">
    <location>
        <begin position="788"/>
        <end position="805"/>
    </location>
</feature>
<feature type="region of interest" description="Disordered" evidence="1">
    <location>
        <begin position="829"/>
        <end position="849"/>
    </location>
</feature>
<dbReference type="Gene3D" id="1.20.900.10">
    <property type="entry name" value="Dbl homology (DH) domain"/>
    <property type="match status" value="1"/>
</dbReference>
<reference evidence="3 4" key="1">
    <citation type="journal article" date="2013" name="BMC Genomics">
        <title>Genomics-driven discovery of the pneumocandin biosynthetic gene cluster in the fungus Glarea lozoyensis.</title>
        <authorList>
            <person name="Chen L."/>
            <person name="Yue Q."/>
            <person name="Zhang X."/>
            <person name="Xiang M."/>
            <person name="Wang C."/>
            <person name="Li S."/>
            <person name="Che Y."/>
            <person name="Ortiz-Lopez F.J."/>
            <person name="Bills G.F."/>
            <person name="Liu X."/>
            <person name="An Z."/>
        </authorList>
    </citation>
    <scope>NUCLEOTIDE SEQUENCE [LARGE SCALE GENOMIC DNA]</scope>
    <source>
        <strain evidence="4">ATCC 20868 / MF5171</strain>
    </source>
</reference>
<dbReference type="PANTHER" id="PTHR12673">
    <property type="entry name" value="FACIOGENITAL DYSPLASIA PROTEIN"/>
    <property type="match status" value="1"/>
</dbReference>
<accession>S3D497</accession>
<dbReference type="AlphaFoldDB" id="S3D497"/>
<dbReference type="HOGENOM" id="CLU_010210_0_0_1"/>
<dbReference type="GO" id="GO:0005085">
    <property type="term" value="F:guanyl-nucleotide exchange factor activity"/>
    <property type="evidence" value="ECO:0007669"/>
    <property type="project" value="InterPro"/>
</dbReference>
<keyword evidence="4" id="KW-1185">Reference proteome</keyword>
<dbReference type="SMART" id="SM00325">
    <property type="entry name" value="RhoGEF"/>
    <property type="match status" value="1"/>
</dbReference>
<dbReference type="KEGG" id="glz:GLAREA_07774"/>
<dbReference type="OrthoDB" id="8059989at2759"/>
<sequence>MDLPIMPPQDTTPGLSTPTRIRRSSSHISRKTSWGTPIPPPSVSQPVTSEAGLLNVDLASDPGSSGEGELWNTLDNIAALGLSFNGEGLQTEEKIIRHRFSLDDVDSLANCSHPVESEIPFKKWVSTIHRRAGQRRKTVSCDTHDTSMKKDYLDSPRTQRKSEHKKSSSGSSFGFVTAMKSASISLASISIAPRSRRTAASSSRNHKTDRSNNASHVARLSEDSSYLARGVVIDQAVTNRLLRRRRVLEEIISTEESYLADVKFLMNVYVTLLASIPSLSLSLRTSINRNLNEIVELHEELLGELHRVIPHSEYTQADHAESSLSPPVSGHHRWRSLDAVPENSKGSSWLQKVPGMTAEPEIAAKVANVFGKKANVASTYRTIPQWQVYQKGLEALASSLASINNQQSGSKKSLTVGDLLVKPIQRVCKYPLLLAELLKQTPVCDCPDSHMAIENVLIRLREATREINRATDDPRMKVIIEKSWLLQDRLVFPDRPETRSRSAIRSLGRIHLCGVLHISWQTKEGANGQYLISLLYRDFLLLASASKSDQVYSIQACIALHELKIEEVDNGRGLQCHTVPFSWKLVFECDHQLFEITMSACSPKEELEWRSRLTDHSCKDPLDAGEQAILTRLSLPIKSMGTVFGKPGTVARRLSIHRATTVGPTTGLCQVIIKNTNAFKESSSSANINRSQSLLTTNRVPIIASTRADRIRLENLLADVWSRDILPYPGMSGRARSEHLVRASASSMMRKLSVASIASNFTKRSGSITSLQKTADDDFGNEFESNRARTNSPQTEHSPNDGSSRQDSDDPTMSRLSIIQDEKENIRTGSFDTIPGIRSASNGSPASTLRRMATASVKKGLGHDGHRHITPPLRTSSANSFGQTMNRAASAPNVPDMLVEEKETAQQGHTSPFGHLSQKSAKKVKVFKSSRMVPEGIRSLFR</sequence>
<feature type="domain" description="DH" evidence="2">
    <location>
        <begin position="243"/>
        <end position="470"/>
    </location>
</feature>
<protein>
    <submittedName>
        <fullName evidence="3">DBL homology (DH-domain)</fullName>
    </submittedName>
</protein>
<feature type="region of interest" description="Disordered" evidence="1">
    <location>
        <begin position="132"/>
        <end position="171"/>
    </location>
</feature>
<evidence type="ECO:0000256" key="1">
    <source>
        <dbReference type="SAM" id="MobiDB-lite"/>
    </source>
</evidence>
<dbReference type="eggNOG" id="ENOG502RHA2">
    <property type="taxonomic scope" value="Eukaryota"/>
</dbReference>